<protein>
    <recommendedName>
        <fullName evidence="8">Glucosylceramidase</fullName>
    </recommendedName>
</protein>
<dbReference type="InterPro" id="IPR017853">
    <property type="entry name" value="GH"/>
</dbReference>
<evidence type="ECO:0000313" key="7">
    <source>
        <dbReference type="EMBL" id="CAD9169496.1"/>
    </source>
</evidence>
<feature type="transmembrane region" description="Helical" evidence="4">
    <location>
        <begin position="20"/>
        <end position="43"/>
    </location>
</feature>
<feature type="domain" description="Glycosyl hydrolase family 30 beta sandwich" evidence="6">
    <location>
        <begin position="516"/>
        <end position="576"/>
    </location>
</feature>
<evidence type="ECO:0000256" key="3">
    <source>
        <dbReference type="ARBA" id="ARBA00022801"/>
    </source>
</evidence>
<organism evidence="7">
    <name type="scientific">Alexandrium catenella</name>
    <name type="common">Red tide dinoflagellate</name>
    <name type="synonym">Gonyaulax catenella</name>
    <dbReference type="NCBI Taxonomy" id="2925"/>
    <lineage>
        <taxon>Eukaryota</taxon>
        <taxon>Sar</taxon>
        <taxon>Alveolata</taxon>
        <taxon>Dinophyceae</taxon>
        <taxon>Gonyaulacales</taxon>
        <taxon>Pyrocystaceae</taxon>
        <taxon>Alexandrium</taxon>
    </lineage>
</organism>
<keyword evidence="4" id="KW-1133">Transmembrane helix</keyword>
<accession>A0A7S1WI13</accession>
<sequence length="578" mass="65787">MKVQFSLSSKWLCRFSIPIFLALTVVGKVSFPTAALITVLLPALHINFSMGWCLTIWVAFVVWAANGIAGNQLGIMAGKFIGDMAYSRSLTLHYRFFGDFVQLADLGAPLAPPPVIGERNSPIKVAVIRSGKTTGERLTVLQPMFLSKGRAKRGDAHVLLDTKMRYQTFAGFGGSFTESSADVLLKMSPANQELIMNAYFNTETGLGYNLGRLHMNSCDFSRGNWSCVDKAGDTELKTFSIDRYKYSMIPMVKRAQALAKEPLTLFASPWSPPAWMKDTGRMLSGGKLMPQYREPWANFYVRFARELKKEGVSLWGFTVQNEPHAETPWENCLYNNEEERDFVRDYLGPALNASGMDLKLMVWDHNRDDMFSRAKAVYNDPEAEKYVWGVGYHWYGDPNHEVWPPREGMVLNDNLQRVHELRPDKHIWMTEACQEFGPRIGDWRHAERYGEALIRDFNRWLEAWIDWNLILEANGGPNHVNNFVSAPIIADSERGKVLFLSIYYYIGHFSRYIKPGAVRIAAVANRDKIEVTAFQNPDGSVVAVAMNQQDWDIGFWLQFEQHTQWVSLPSHSMTTFIL</sequence>
<keyword evidence="2" id="KW-0732">Signal</keyword>
<evidence type="ECO:0000259" key="6">
    <source>
        <dbReference type="Pfam" id="PF17189"/>
    </source>
</evidence>
<evidence type="ECO:0000256" key="2">
    <source>
        <dbReference type="ARBA" id="ARBA00022729"/>
    </source>
</evidence>
<dbReference type="InterPro" id="IPR033452">
    <property type="entry name" value="GH30_C"/>
</dbReference>
<dbReference type="InterPro" id="IPR001139">
    <property type="entry name" value="Glyco_hydro_30"/>
</dbReference>
<name>A0A7S1WI13_ALECA</name>
<evidence type="ECO:0008006" key="8">
    <source>
        <dbReference type="Google" id="ProtNLM"/>
    </source>
</evidence>
<evidence type="ECO:0000256" key="1">
    <source>
        <dbReference type="ARBA" id="ARBA00005382"/>
    </source>
</evidence>
<dbReference type="Pfam" id="PF02055">
    <property type="entry name" value="Glyco_hydro_30"/>
    <property type="match status" value="1"/>
</dbReference>
<dbReference type="SUPFAM" id="SSF51445">
    <property type="entry name" value="(Trans)glycosidases"/>
    <property type="match status" value="1"/>
</dbReference>
<dbReference type="AlphaFoldDB" id="A0A7S1WI13"/>
<dbReference type="PANTHER" id="PTHR11069:SF23">
    <property type="entry name" value="LYSOSOMAL ACID GLUCOSYLCERAMIDASE"/>
    <property type="match status" value="1"/>
</dbReference>
<dbReference type="GO" id="GO:0004348">
    <property type="term" value="F:glucosylceramidase activity"/>
    <property type="evidence" value="ECO:0007669"/>
    <property type="project" value="InterPro"/>
</dbReference>
<dbReference type="InterPro" id="IPR033453">
    <property type="entry name" value="Glyco_hydro_30_TIM-barrel"/>
</dbReference>
<gene>
    <name evidence="7" type="ORF">ACAT0790_LOCUS46265</name>
</gene>
<evidence type="ECO:0000259" key="5">
    <source>
        <dbReference type="Pfam" id="PF02055"/>
    </source>
</evidence>
<evidence type="ECO:0000256" key="4">
    <source>
        <dbReference type="SAM" id="Phobius"/>
    </source>
</evidence>
<dbReference type="PANTHER" id="PTHR11069">
    <property type="entry name" value="GLUCOSYLCERAMIDASE"/>
    <property type="match status" value="1"/>
</dbReference>
<dbReference type="Gene3D" id="3.20.20.80">
    <property type="entry name" value="Glycosidases"/>
    <property type="match status" value="1"/>
</dbReference>
<proteinExistence type="inferred from homology"/>
<comment type="similarity">
    <text evidence="1">Belongs to the glycosyl hydrolase 30 family.</text>
</comment>
<keyword evidence="4" id="KW-0812">Transmembrane</keyword>
<feature type="domain" description="Glycosyl hydrolase family 30 TIM-barrel" evidence="5">
    <location>
        <begin position="170"/>
        <end position="513"/>
    </location>
</feature>
<feature type="transmembrane region" description="Helical" evidence="4">
    <location>
        <begin position="49"/>
        <end position="69"/>
    </location>
</feature>
<dbReference type="PRINTS" id="PR00843">
    <property type="entry name" value="GLHYDRLASE30"/>
</dbReference>
<reference evidence="7" key="1">
    <citation type="submission" date="2021-01" db="EMBL/GenBank/DDBJ databases">
        <authorList>
            <person name="Corre E."/>
            <person name="Pelletier E."/>
            <person name="Niang G."/>
            <person name="Scheremetjew M."/>
            <person name="Finn R."/>
            <person name="Kale V."/>
            <person name="Holt S."/>
            <person name="Cochrane G."/>
            <person name="Meng A."/>
            <person name="Brown T."/>
            <person name="Cohen L."/>
        </authorList>
    </citation>
    <scope>NUCLEOTIDE SEQUENCE</scope>
    <source>
        <strain evidence="7">OF101</strain>
    </source>
</reference>
<dbReference type="GO" id="GO:0016020">
    <property type="term" value="C:membrane"/>
    <property type="evidence" value="ECO:0007669"/>
    <property type="project" value="GOC"/>
</dbReference>
<keyword evidence="4" id="KW-0472">Membrane</keyword>
<keyword evidence="3" id="KW-0378">Hydrolase</keyword>
<dbReference type="Pfam" id="PF17189">
    <property type="entry name" value="Glyco_hydro_30C"/>
    <property type="match status" value="1"/>
</dbReference>
<dbReference type="EMBL" id="HBGE01077334">
    <property type="protein sequence ID" value="CAD9169496.1"/>
    <property type="molecule type" value="Transcribed_RNA"/>
</dbReference>
<dbReference type="GO" id="GO:0006680">
    <property type="term" value="P:glucosylceramide catabolic process"/>
    <property type="evidence" value="ECO:0007669"/>
    <property type="project" value="TreeGrafter"/>
</dbReference>